<proteinExistence type="predicted"/>
<dbReference type="PANTHER" id="PTHR33823">
    <property type="entry name" value="RNA POLYMERASE-BINDING TRANSCRIPTION FACTOR DKSA-RELATED"/>
    <property type="match status" value="1"/>
</dbReference>
<gene>
    <name evidence="3" type="ORF">COV02_02640</name>
</gene>
<organism evidence="3 4">
    <name type="scientific">Candidatus Terrybacteria bacterium CG10_big_fil_rev_8_21_14_0_10_41_10</name>
    <dbReference type="NCBI Taxonomy" id="1975026"/>
    <lineage>
        <taxon>Bacteria</taxon>
        <taxon>Candidatus Terryibacteriota</taxon>
    </lineage>
</organism>
<name>A0A2M8LA11_9BACT</name>
<evidence type="ECO:0000256" key="2">
    <source>
        <dbReference type="SAM" id="Coils"/>
    </source>
</evidence>
<accession>A0A2M8LA11</accession>
<evidence type="ECO:0000313" key="4">
    <source>
        <dbReference type="Proteomes" id="UP000230959"/>
    </source>
</evidence>
<dbReference type="Proteomes" id="UP000230959">
    <property type="component" value="Unassembled WGS sequence"/>
</dbReference>
<keyword evidence="2" id="KW-0175">Coiled coil</keyword>
<evidence type="ECO:0000256" key="1">
    <source>
        <dbReference type="PROSITE-ProRule" id="PRU00510"/>
    </source>
</evidence>
<evidence type="ECO:0000313" key="3">
    <source>
        <dbReference type="EMBL" id="PJE73425.1"/>
    </source>
</evidence>
<comment type="caution">
    <text evidence="3">The sequence shown here is derived from an EMBL/GenBank/DDBJ whole genome shotgun (WGS) entry which is preliminary data.</text>
</comment>
<dbReference type="InterPro" id="IPR037187">
    <property type="entry name" value="DnaK_N"/>
</dbReference>
<dbReference type="AlphaFoldDB" id="A0A2M8LA11"/>
<dbReference type="Gene3D" id="1.20.120.910">
    <property type="entry name" value="DksA, coiled-coil domain"/>
    <property type="match status" value="1"/>
</dbReference>
<sequence>MKLTKEKIEYFKDKLKEEKNILEDELSGVGRKNPSIPGDWEVSSEALGEVPDVVDLAKNFEELDNKVAIQDSLEERLMQVKAALERIENDSYGVCKVDGKPIDEKRLEANPSAASCIEHAE</sequence>
<feature type="coiled-coil region" evidence="2">
    <location>
        <begin position="5"/>
        <end position="32"/>
    </location>
</feature>
<reference evidence="4" key="1">
    <citation type="submission" date="2017-09" db="EMBL/GenBank/DDBJ databases">
        <title>Depth-based differentiation of microbial function through sediment-hosted aquifers and enrichment of novel symbionts in the deep terrestrial subsurface.</title>
        <authorList>
            <person name="Probst A.J."/>
            <person name="Ladd B."/>
            <person name="Jarett J.K."/>
            <person name="Geller-Mcgrath D.E."/>
            <person name="Sieber C.M.K."/>
            <person name="Emerson J.B."/>
            <person name="Anantharaman K."/>
            <person name="Thomas B.C."/>
            <person name="Malmstrom R."/>
            <person name="Stieglmeier M."/>
            <person name="Klingl A."/>
            <person name="Woyke T."/>
            <person name="Ryan C.M."/>
            <person name="Banfield J.F."/>
        </authorList>
    </citation>
    <scope>NUCLEOTIDE SEQUENCE [LARGE SCALE GENOMIC DNA]</scope>
</reference>
<dbReference type="EMBL" id="PFER01000039">
    <property type="protein sequence ID" value="PJE73425.1"/>
    <property type="molecule type" value="Genomic_DNA"/>
</dbReference>
<protein>
    <submittedName>
        <fullName evidence="3">Uncharacterized protein</fullName>
    </submittedName>
</protein>
<dbReference type="SUPFAM" id="SSF109635">
    <property type="entry name" value="DnaK suppressor protein DksA, alpha-hairpin domain"/>
    <property type="match status" value="1"/>
</dbReference>
<feature type="zinc finger region" description="dksA C4-type" evidence="1">
    <location>
        <begin position="95"/>
        <end position="119"/>
    </location>
</feature>
<dbReference type="PROSITE" id="PS51128">
    <property type="entry name" value="ZF_DKSA_2"/>
    <property type="match status" value="1"/>
</dbReference>
<dbReference type="PANTHER" id="PTHR33823:SF4">
    <property type="entry name" value="GENERAL STRESS PROTEIN 16O"/>
    <property type="match status" value="1"/>
</dbReference>